<sequence length="256" mass="30366">MKVIISPAKSLEFKKHIPYETYSKPEFLNCAEYLIEELKELSKEEIGNLMNISYKLSEINFYRYKSWNKNLHEGTRQAIYAFDGDVYKGLNSYDFNKSEIDFAQNNLRILSGLYGVLRPLDLIKPYRLEMGIKLENDKGNNLYKYWEYRLTNYINNDLKEDKEKILLNLASKEYSKVLNRGYMDKDIKIISPVFKEYKNNNYKIVAIYAKKARGLMAQYIIKNKINKLEEIKEFNLEGYAFREDMSTEETIVFTRG</sequence>
<dbReference type="STRING" id="37659.GCA_000703125_02073"/>
<comment type="caution">
    <text evidence="2">The sequence shown here is derived from an EMBL/GenBank/DDBJ whole genome shotgun (WGS) entry which is preliminary data.</text>
</comment>
<comment type="similarity">
    <text evidence="1">Belongs to the UPF0246 family.</text>
</comment>
<proteinExistence type="inferred from homology"/>
<dbReference type="Pfam" id="PF03883">
    <property type="entry name" value="H2O2_YaaD"/>
    <property type="match status" value="1"/>
</dbReference>
<dbReference type="GO" id="GO:0033194">
    <property type="term" value="P:response to hydroperoxide"/>
    <property type="evidence" value="ECO:0007669"/>
    <property type="project" value="TreeGrafter"/>
</dbReference>
<dbReference type="InterPro" id="IPR005583">
    <property type="entry name" value="YaaA"/>
</dbReference>
<dbReference type="HAMAP" id="MF_00652">
    <property type="entry name" value="UPF0246"/>
    <property type="match status" value="1"/>
</dbReference>
<dbReference type="AlphaFoldDB" id="A0A2S6FZG2"/>
<dbReference type="NCBIfam" id="NF002542">
    <property type="entry name" value="PRK02101.1-3"/>
    <property type="match status" value="1"/>
</dbReference>
<dbReference type="PANTHER" id="PTHR30283">
    <property type="entry name" value="PEROXIDE STRESS RESPONSE PROTEIN YAAA"/>
    <property type="match status" value="1"/>
</dbReference>
<evidence type="ECO:0000313" key="3">
    <source>
        <dbReference type="Proteomes" id="UP000239863"/>
    </source>
</evidence>
<dbReference type="PANTHER" id="PTHR30283:SF4">
    <property type="entry name" value="PEROXIDE STRESS RESISTANCE PROTEIN YAAA"/>
    <property type="match status" value="1"/>
</dbReference>
<reference evidence="2 3" key="1">
    <citation type="submission" date="2018-02" db="EMBL/GenBank/DDBJ databases">
        <title>Genomic Encyclopedia of Archaeal and Bacterial Type Strains, Phase II (KMG-II): from individual species to whole genera.</title>
        <authorList>
            <person name="Goeker M."/>
        </authorList>
    </citation>
    <scope>NUCLEOTIDE SEQUENCE [LARGE SCALE GENOMIC DNA]</scope>
    <source>
        <strain evidence="2 3">DSM 15099</strain>
    </source>
</reference>
<evidence type="ECO:0000256" key="1">
    <source>
        <dbReference type="HAMAP-Rule" id="MF_00652"/>
    </source>
</evidence>
<dbReference type="RefSeq" id="WP_104409424.1">
    <property type="nucleotide sequence ID" value="NZ_PTIS01000003.1"/>
</dbReference>
<dbReference type="GO" id="GO:0005829">
    <property type="term" value="C:cytosol"/>
    <property type="evidence" value="ECO:0007669"/>
    <property type="project" value="TreeGrafter"/>
</dbReference>
<accession>A0A2S6FZG2</accession>
<gene>
    <name evidence="2" type="ORF">BD821_103144</name>
</gene>
<dbReference type="OrthoDB" id="9777133at2"/>
<name>A0A2S6FZG2_9CLOT</name>
<dbReference type="Proteomes" id="UP000239863">
    <property type="component" value="Unassembled WGS sequence"/>
</dbReference>
<dbReference type="EMBL" id="PTIS01000003">
    <property type="protein sequence ID" value="PPK49015.1"/>
    <property type="molecule type" value="Genomic_DNA"/>
</dbReference>
<organism evidence="2 3">
    <name type="scientific">Clostridium algidicarnis DSM 15099</name>
    <dbReference type="NCBI Taxonomy" id="1121295"/>
    <lineage>
        <taxon>Bacteria</taxon>
        <taxon>Bacillati</taxon>
        <taxon>Bacillota</taxon>
        <taxon>Clostridia</taxon>
        <taxon>Eubacteriales</taxon>
        <taxon>Clostridiaceae</taxon>
        <taxon>Clostridium</taxon>
    </lineage>
</organism>
<protein>
    <recommendedName>
        <fullName evidence="1">UPF0246 protein BD821_103144</fullName>
    </recommendedName>
</protein>
<evidence type="ECO:0000313" key="2">
    <source>
        <dbReference type="EMBL" id="PPK49015.1"/>
    </source>
</evidence>